<feature type="compositionally biased region" description="Basic residues" evidence="5">
    <location>
        <begin position="57"/>
        <end position="67"/>
    </location>
</feature>
<reference evidence="7" key="1">
    <citation type="submission" date="2020-02" db="EMBL/GenBank/DDBJ databases">
        <authorList>
            <person name="Meier V. D."/>
        </authorList>
    </citation>
    <scope>NUCLEOTIDE SEQUENCE</scope>
    <source>
        <strain evidence="7">AVDCRST_MAG58</strain>
    </source>
</reference>
<feature type="domain" description="HTH merR-type" evidence="6">
    <location>
        <begin position="8"/>
        <end position="56"/>
    </location>
</feature>
<dbReference type="SUPFAM" id="SSF46955">
    <property type="entry name" value="Putative DNA-binding domain"/>
    <property type="match status" value="1"/>
</dbReference>
<dbReference type="AlphaFoldDB" id="A0A6J4QXM9"/>
<organism evidence="7">
    <name type="scientific">uncultured Rubrobacteraceae bacterium</name>
    <dbReference type="NCBI Taxonomy" id="349277"/>
    <lineage>
        <taxon>Bacteria</taxon>
        <taxon>Bacillati</taxon>
        <taxon>Actinomycetota</taxon>
        <taxon>Rubrobacteria</taxon>
        <taxon>Rubrobacterales</taxon>
        <taxon>Rubrobacteraceae</taxon>
        <taxon>environmental samples</taxon>
    </lineage>
</organism>
<accession>A0A6J4QXM9</accession>
<evidence type="ECO:0000256" key="2">
    <source>
        <dbReference type="ARBA" id="ARBA00023015"/>
    </source>
</evidence>
<dbReference type="InterPro" id="IPR047057">
    <property type="entry name" value="MerR_fam"/>
</dbReference>
<evidence type="ECO:0000256" key="1">
    <source>
        <dbReference type="ARBA" id="ARBA00022491"/>
    </source>
</evidence>
<keyword evidence="1" id="KW-0678">Repressor</keyword>
<dbReference type="Gene3D" id="1.10.1660.10">
    <property type="match status" value="1"/>
</dbReference>
<proteinExistence type="predicted"/>
<gene>
    <name evidence="7" type="ORF">AVDCRST_MAG58-1472</name>
</gene>
<dbReference type="PANTHER" id="PTHR30204:SF69">
    <property type="entry name" value="MERR-FAMILY TRANSCRIPTIONAL REGULATOR"/>
    <property type="match status" value="1"/>
</dbReference>
<dbReference type="PROSITE" id="PS50937">
    <property type="entry name" value="HTH_MERR_2"/>
    <property type="match status" value="1"/>
</dbReference>
<evidence type="ECO:0000313" key="7">
    <source>
        <dbReference type="EMBL" id="CAA9456670.1"/>
    </source>
</evidence>
<sequence>MRENRLSTYRISEAAREIGISAEWLRVGERRGFFPPALRDHNGHRYYTEEDIERMRGRSSRQSRRRRPGPERG</sequence>
<name>A0A6J4QXM9_9ACTN</name>
<feature type="region of interest" description="Disordered" evidence="5">
    <location>
        <begin position="49"/>
        <end position="73"/>
    </location>
</feature>
<dbReference type="InterPro" id="IPR009061">
    <property type="entry name" value="DNA-bd_dom_put_sf"/>
</dbReference>
<dbReference type="Pfam" id="PF13411">
    <property type="entry name" value="MerR_1"/>
    <property type="match status" value="1"/>
</dbReference>
<evidence type="ECO:0000256" key="3">
    <source>
        <dbReference type="ARBA" id="ARBA00023125"/>
    </source>
</evidence>
<keyword evidence="4" id="KW-0804">Transcription</keyword>
<keyword evidence="2" id="KW-0805">Transcription regulation</keyword>
<evidence type="ECO:0000259" key="6">
    <source>
        <dbReference type="PROSITE" id="PS50937"/>
    </source>
</evidence>
<dbReference type="EMBL" id="CADCVF010000037">
    <property type="protein sequence ID" value="CAA9456670.1"/>
    <property type="molecule type" value="Genomic_DNA"/>
</dbReference>
<dbReference type="PANTHER" id="PTHR30204">
    <property type="entry name" value="REDOX-CYCLING DRUG-SENSING TRANSCRIPTIONAL ACTIVATOR SOXR"/>
    <property type="match status" value="1"/>
</dbReference>
<dbReference type="SMART" id="SM00422">
    <property type="entry name" value="HTH_MERR"/>
    <property type="match status" value="1"/>
</dbReference>
<evidence type="ECO:0000256" key="5">
    <source>
        <dbReference type="SAM" id="MobiDB-lite"/>
    </source>
</evidence>
<dbReference type="GO" id="GO:0003700">
    <property type="term" value="F:DNA-binding transcription factor activity"/>
    <property type="evidence" value="ECO:0007669"/>
    <property type="project" value="InterPro"/>
</dbReference>
<dbReference type="InterPro" id="IPR000551">
    <property type="entry name" value="MerR-type_HTH_dom"/>
</dbReference>
<dbReference type="GO" id="GO:0003677">
    <property type="term" value="F:DNA binding"/>
    <property type="evidence" value="ECO:0007669"/>
    <property type="project" value="UniProtKB-KW"/>
</dbReference>
<protein>
    <recommendedName>
        <fullName evidence="6">HTH merR-type domain-containing protein</fullName>
    </recommendedName>
</protein>
<evidence type="ECO:0000256" key="4">
    <source>
        <dbReference type="ARBA" id="ARBA00023163"/>
    </source>
</evidence>
<keyword evidence="3" id="KW-0238">DNA-binding</keyword>